<dbReference type="STRING" id="358681.BBR47_23500"/>
<protein>
    <recommendedName>
        <fullName evidence="3">Transcription initiation factor TFIIIB</fullName>
    </recommendedName>
</protein>
<reference evidence="1 2" key="1">
    <citation type="submission" date="2005-03" db="EMBL/GenBank/DDBJ databases">
        <title>Brevibacillus brevis strain 47, complete genome.</title>
        <authorList>
            <person name="Hosoyama A."/>
            <person name="Yamada R."/>
            <person name="Hongo Y."/>
            <person name="Terui Y."/>
            <person name="Ankai A."/>
            <person name="Masuyama W."/>
            <person name="Sekiguchi M."/>
            <person name="Takeda T."/>
            <person name="Asano K."/>
            <person name="Ohji S."/>
            <person name="Ichikawa N."/>
            <person name="Narita S."/>
            <person name="Aoki N."/>
            <person name="Miura H."/>
            <person name="Matsushita S."/>
            <person name="Sekigawa T."/>
            <person name="Yamagata H."/>
            <person name="Yoshikawa H."/>
            <person name="Udaka S."/>
            <person name="Tanikawa S."/>
            <person name="Fujita N."/>
        </authorList>
    </citation>
    <scope>NUCLEOTIDE SEQUENCE [LARGE SCALE GENOMIC DNA]</scope>
    <source>
        <strain evidence="2">47 / JCM 6285 / NBRC 100599</strain>
    </source>
</reference>
<dbReference type="Proteomes" id="UP000001877">
    <property type="component" value="Chromosome"/>
</dbReference>
<dbReference type="HOGENOM" id="CLU_192689_0_0_9"/>
<dbReference type="AlphaFoldDB" id="C0ZC18"/>
<dbReference type="RefSeq" id="WP_012686045.1">
    <property type="nucleotide sequence ID" value="NC_012491.1"/>
</dbReference>
<dbReference type="EMBL" id="AP008955">
    <property type="protein sequence ID" value="BAH43327.1"/>
    <property type="molecule type" value="Genomic_DNA"/>
</dbReference>
<evidence type="ECO:0000313" key="1">
    <source>
        <dbReference type="EMBL" id="BAH43327.1"/>
    </source>
</evidence>
<proteinExistence type="predicted"/>
<accession>C0ZC18</accession>
<dbReference type="eggNOG" id="ENOG5033FIW">
    <property type="taxonomic scope" value="Bacteria"/>
</dbReference>
<gene>
    <name evidence="1" type="ordered locus">BBR47_23500</name>
</gene>
<organism evidence="1 2">
    <name type="scientific">Brevibacillus brevis (strain 47 / JCM 6285 / NBRC 100599)</name>
    <dbReference type="NCBI Taxonomy" id="358681"/>
    <lineage>
        <taxon>Bacteria</taxon>
        <taxon>Bacillati</taxon>
        <taxon>Bacillota</taxon>
        <taxon>Bacilli</taxon>
        <taxon>Bacillales</taxon>
        <taxon>Paenibacillaceae</taxon>
        <taxon>Brevibacillus</taxon>
    </lineage>
</organism>
<sequence>MKNQIEQCPKCGGNEIGKGRQAGDAAVFPLGKIISLGSAIIHRICTHCGYVIESHVENPSKYKG</sequence>
<dbReference type="KEGG" id="bbe:BBR47_23500"/>
<name>C0ZC18_BREBN</name>
<keyword evidence="2" id="KW-1185">Reference proteome</keyword>
<evidence type="ECO:0008006" key="3">
    <source>
        <dbReference type="Google" id="ProtNLM"/>
    </source>
</evidence>
<evidence type="ECO:0000313" key="2">
    <source>
        <dbReference type="Proteomes" id="UP000001877"/>
    </source>
</evidence>